<evidence type="ECO:0000313" key="2">
    <source>
        <dbReference type="EMBL" id="RKH32865.1"/>
    </source>
</evidence>
<dbReference type="AlphaFoldDB" id="A0A3A8MVY4"/>
<dbReference type="Proteomes" id="UP000273405">
    <property type="component" value="Unassembled WGS sequence"/>
</dbReference>
<evidence type="ECO:0000313" key="3">
    <source>
        <dbReference type="Proteomes" id="UP000273405"/>
    </source>
</evidence>
<accession>A0A3A8MVY4</accession>
<proteinExistence type="predicted"/>
<reference evidence="3" key="1">
    <citation type="submission" date="2018-09" db="EMBL/GenBank/DDBJ databases">
        <authorList>
            <person name="Livingstone P.G."/>
            <person name="Whitworth D.E."/>
        </authorList>
    </citation>
    <scope>NUCLEOTIDE SEQUENCE [LARGE SCALE GENOMIC DNA]</scope>
    <source>
        <strain evidence="3">CA040B</strain>
    </source>
</reference>
<feature type="region of interest" description="Disordered" evidence="1">
    <location>
        <begin position="21"/>
        <end position="54"/>
    </location>
</feature>
<comment type="caution">
    <text evidence="2">The sequence shown here is derived from an EMBL/GenBank/DDBJ whole genome shotgun (WGS) entry which is preliminary data.</text>
</comment>
<evidence type="ECO:0000256" key="1">
    <source>
        <dbReference type="SAM" id="MobiDB-lite"/>
    </source>
</evidence>
<dbReference type="RefSeq" id="WP_120629877.1">
    <property type="nucleotide sequence ID" value="NZ_RAWG01000397.1"/>
</dbReference>
<protein>
    <submittedName>
        <fullName evidence="2">Uncharacterized protein</fullName>
    </submittedName>
</protein>
<gene>
    <name evidence="2" type="ORF">D7X12_36815</name>
</gene>
<organism evidence="2 3">
    <name type="scientific">Corallococcus sicarius</name>
    <dbReference type="NCBI Taxonomy" id="2316726"/>
    <lineage>
        <taxon>Bacteria</taxon>
        <taxon>Pseudomonadati</taxon>
        <taxon>Myxococcota</taxon>
        <taxon>Myxococcia</taxon>
        <taxon>Myxococcales</taxon>
        <taxon>Cystobacterineae</taxon>
        <taxon>Myxococcaceae</taxon>
        <taxon>Corallococcus</taxon>
    </lineage>
</organism>
<dbReference type="EMBL" id="RAWG01000397">
    <property type="protein sequence ID" value="RKH32865.1"/>
    <property type="molecule type" value="Genomic_DNA"/>
</dbReference>
<name>A0A3A8MVY4_9BACT</name>
<sequence>MSIYKGLLMSGGYLTHVEHVEDASKSHHPKAPGARPAVGPRVASPRAMSETAPVSELPVGVAGGCC</sequence>
<keyword evidence="3" id="KW-1185">Reference proteome</keyword>